<reference evidence="1 2" key="1">
    <citation type="submission" date="2019-09" db="EMBL/GenBank/DDBJ databases">
        <authorList>
            <person name="Depoorter E."/>
        </authorList>
    </citation>
    <scope>NUCLEOTIDE SEQUENCE [LARGE SCALE GENOMIC DNA]</scope>
    <source>
        <strain evidence="1">R-15945</strain>
    </source>
</reference>
<gene>
    <name evidence="1" type="ORF">BLA15945_03663</name>
</gene>
<dbReference type="InterPro" id="IPR036291">
    <property type="entry name" value="NAD(P)-bd_dom_sf"/>
</dbReference>
<protein>
    <submittedName>
        <fullName evidence="1">Alcohol dehydrogenase</fullName>
    </submittedName>
</protein>
<proteinExistence type="predicted"/>
<name>A0A6P2LWW4_BURL3</name>
<dbReference type="EMBL" id="CABVPU010000012">
    <property type="protein sequence ID" value="VWB76622.1"/>
    <property type="molecule type" value="Genomic_DNA"/>
</dbReference>
<dbReference type="Proteomes" id="UP000494174">
    <property type="component" value="Unassembled WGS sequence"/>
</dbReference>
<sequence>MTTRAAAHTKQLHIVGADNVIFDGGNVSDEVLHLQPKGIDAALEVIGTSTLRDTARTLKPFGAVTVIGMPGGPQVLERFNLMVALPQAVRLASFPAQLPGSAALPLADSPLRSIVNDIAADQLPSHLQHVFAFDEVREWIESNRARGRLVVRV</sequence>
<accession>A0A6P2LWW4</accession>
<dbReference type="Gene3D" id="3.40.50.720">
    <property type="entry name" value="NAD(P)-binding Rossmann-like Domain"/>
    <property type="match status" value="1"/>
</dbReference>
<dbReference type="RefSeq" id="WP_302480273.1">
    <property type="nucleotide sequence ID" value="NZ_CABVPU010000012.1"/>
</dbReference>
<organism evidence="1 2">
    <name type="scientific">Burkholderia lata (strain ATCC 17760 / DSM 23089 / LMG 22485 / NCIMB 9086 / R18194 / 383)</name>
    <dbReference type="NCBI Taxonomy" id="482957"/>
    <lineage>
        <taxon>Bacteria</taxon>
        <taxon>Pseudomonadati</taxon>
        <taxon>Pseudomonadota</taxon>
        <taxon>Betaproteobacteria</taxon>
        <taxon>Burkholderiales</taxon>
        <taxon>Burkholderiaceae</taxon>
        <taxon>Burkholderia</taxon>
        <taxon>Burkholderia cepacia complex</taxon>
    </lineage>
</organism>
<dbReference type="Gene3D" id="3.90.180.10">
    <property type="entry name" value="Medium-chain alcohol dehydrogenases, catalytic domain"/>
    <property type="match status" value="1"/>
</dbReference>
<evidence type="ECO:0000313" key="1">
    <source>
        <dbReference type="EMBL" id="VWB76622.1"/>
    </source>
</evidence>
<dbReference type="AlphaFoldDB" id="A0A6P2LWW4"/>
<evidence type="ECO:0000313" key="2">
    <source>
        <dbReference type="Proteomes" id="UP000494174"/>
    </source>
</evidence>
<dbReference type="Pfam" id="PF13602">
    <property type="entry name" value="ADH_zinc_N_2"/>
    <property type="match status" value="1"/>
</dbReference>
<dbReference type="SUPFAM" id="SSF51735">
    <property type="entry name" value="NAD(P)-binding Rossmann-fold domains"/>
    <property type="match status" value="1"/>
</dbReference>